<organism evidence="4 6">
    <name type="scientific">Holdemania massiliensis</name>
    <dbReference type="NCBI Taxonomy" id="1468449"/>
    <lineage>
        <taxon>Bacteria</taxon>
        <taxon>Bacillati</taxon>
        <taxon>Bacillota</taxon>
        <taxon>Erysipelotrichia</taxon>
        <taxon>Erysipelotrichales</taxon>
        <taxon>Erysipelotrichaceae</taxon>
        <taxon>Holdemania</taxon>
    </lineage>
</organism>
<name>A0A6N7SAF0_9FIRM</name>
<evidence type="ECO:0000256" key="1">
    <source>
        <dbReference type="SAM" id="Phobius"/>
    </source>
</evidence>
<evidence type="ECO:0000259" key="3">
    <source>
        <dbReference type="PROSITE" id="PS50887"/>
    </source>
</evidence>
<dbReference type="Gene3D" id="3.30.450.20">
    <property type="entry name" value="PAS domain"/>
    <property type="match status" value="1"/>
</dbReference>
<dbReference type="Gene3D" id="3.30.70.270">
    <property type="match status" value="1"/>
</dbReference>
<evidence type="ECO:0000313" key="6">
    <source>
        <dbReference type="Proteomes" id="UP000433575"/>
    </source>
</evidence>
<keyword evidence="1" id="KW-1133">Transmembrane helix</keyword>
<dbReference type="PROSITE" id="PS50883">
    <property type="entry name" value="EAL"/>
    <property type="match status" value="1"/>
</dbReference>
<dbReference type="SMART" id="SM00052">
    <property type="entry name" value="EAL"/>
    <property type="match status" value="1"/>
</dbReference>
<dbReference type="SUPFAM" id="SSF141868">
    <property type="entry name" value="EAL domain-like"/>
    <property type="match status" value="1"/>
</dbReference>
<evidence type="ECO:0000259" key="2">
    <source>
        <dbReference type="PROSITE" id="PS50883"/>
    </source>
</evidence>
<keyword evidence="1" id="KW-0812">Transmembrane</keyword>
<evidence type="ECO:0000313" key="7">
    <source>
        <dbReference type="Proteomes" id="UP000480929"/>
    </source>
</evidence>
<feature type="transmembrane region" description="Helical" evidence="1">
    <location>
        <begin position="256"/>
        <end position="280"/>
    </location>
</feature>
<dbReference type="Pfam" id="PF00990">
    <property type="entry name" value="GGDEF"/>
    <property type="match status" value="1"/>
</dbReference>
<dbReference type="CDD" id="cd01948">
    <property type="entry name" value="EAL"/>
    <property type="match status" value="1"/>
</dbReference>
<dbReference type="RefSeq" id="WP_154240232.1">
    <property type="nucleotide sequence ID" value="NZ_WKPI01000037.1"/>
</dbReference>
<dbReference type="InterPro" id="IPR035919">
    <property type="entry name" value="EAL_sf"/>
</dbReference>
<gene>
    <name evidence="5" type="ORF">GKD88_15580</name>
    <name evidence="4" type="ORF">GKE08_15910</name>
</gene>
<evidence type="ECO:0000313" key="4">
    <source>
        <dbReference type="EMBL" id="MSA90817.1"/>
    </source>
</evidence>
<dbReference type="EMBL" id="WKPJ01000035">
    <property type="protein sequence ID" value="MSA90817.1"/>
    <property type="molecule type" value="Genomic_DNA"/>
</dbReference>
<sequence>MRTKRIFGELEQGLNRNEKWEILGQILVFAAVLLGVIFLMQRLRMAIDRKTQSYLTDVALQNAYRIDEKLQALQQNLELVKEHLEHETEARRPAFLLSAADLFGFDTLSIQQGEAEAGVHLCENQQIEVTIPIDDEHQLTGRMSQQRIQRMIQSQSFGGESLSCIADTQGKVIISPTSSVPFMKLDEIFVEKRDAKVTSDIKQMQQRMQRGERGVIQFTARDQSELVLSYIPIQNGKWVLLTLVPAAYMSREVDLYAFWNCVVLALLLVFCALILLLSLYRGWKHRRRLSEIAFVDALTGALNHSGFQMLCQRRLETAGCSGQSILFINLKHFKLINENYRSEIGNQVLKIFMECLQDSIAEPELAGRIEADHFALLVRGQDLEQLRARMIQLQKAVQAKLTEQKIGFSLTFNAGFYAIESPSQDIQVMLGRAKTACWSAKKQELLICQYDQQLIDALRHEHALAEAFPEALRSGQFMIVLQPKVDPQKEQVAGAEALIRWKHPEKGMISPAQFISVFENNGLIVQLDYFVFEHVCMQLAAWQKAGKKQIPISVNLSRHHFKNFDFLNRLQTLAARYQVDPSLIELEITESIFFDEPSIERVKQIVHQIHQAGFTCSLDDFGSGYSSLGLLKEFEIDAIKLDRVFFPEVLDHRSRVVIEGIIALAKNLNLEIVAEGVEHADQAAFLCEIGCDRIQGYYYSPPLAPDAFDSLREQMDHGCWKSS</sequence>
<keyword evidence="7" id="KW-1185">Reference proteome</keyword>
<reference evidence="6 7" key="1">
    <citation type="journal article" date="2019" name="Nat. Med.">
        <title>A library of human gut bacterial isolates paired with longitudinal multiomics data enables mechanistic microbiome research.</title>
        <authorList>
            <person name="Poyet M."/>
            <person name="Groussin M."/>
            <person name="Gibbons S.M."/>
            <person name="Avila-Pacheco J."/>
            <person name="Jiang X."/>
            <person name="Kearney S.M."/>
            <person name="Perrotta A.R."/>
            <person name="Berdy B."/>
            <person name="Zhao S."/>
            <person name="Lieberman T.D."/>
            <person name="Swanson P.K."/>
            <person name="Smith M."/>
            <person name="Roesemann S."/>
            <person name="Alexander J.E."/>
            <person name="Rich S.A."/>
            <person name="Livny J."/>
            <person name="Vlamakis H."/>
            <person name="Clish C."/>
            <person name="Bullock K."/>
            <person name="Deik A."/>
            <person name="Scott J."/>
            <person name="Pierce K.A."/>
            <person name="Xavier R.J."/>
            <person name="Alm E.J."/>
        </authorList>
    </citation>
    <scope>NUCLEOTIDE SEQUENCE [LARGE SCALE GENOMIC DNA]</scope>
    <source>
        <strain evidence="4 6">BIOML-A4</strain>
        <strain evidence="5 7">BIOML-A5</strain>
    </source>
</reference>
<dbReference type="EMBL" id="WKPI01000037">
    <property type="protein sequence ID" value="MSC34547.1"/>
    <property type="molecule type" value="Genomic_DNA"/>
</dbReference>
<dbReference type="InterPro" id="IPR000160">
    <property type="entry name" value="GGDEF_dom"/>
</dbReference>
<dbReference type="CDD" id="cd01949">
    <property type="entry name" value="GGDEF"/>
    <property type="match status" value="1"/>
</dbReference>
<dbReference type="SMART" id="SM00267">
    <property type="entry name" value="GGDEF"/>
    <property type="match status" value="1"/>
</dbReference>
<comment type="caution">
    <text evidence="4">The sequence shown here is derived from an EMBL/GenBank/DDBJ whole genome shotgun (WGS) entry which is preliminary data.</text>
</comment>
<evidence type="ECO:0000313" key="5">
    <source>
        <dbReference type="EMBL" id="MSC34547.1"/>
    </source>
</evidence>
<proteinExistence type="predicted"/>
<keyword evidence="1" id="KW-0472">Membrane</keyword>
<dbReference type="PROSITE" id="PS50887">
    <property type="entry name" value="GGDEF"/>
    <property type="match status" value="1"/>
</dbReference>
<dbReference type="Pfam" id="PF00563">
    <property type="entry name" value="EAL"/>
    <property type="match status" value="1"/>
</dbReference>
<dbReference type="PANTHER" id="PTHR33121:SF71">
    <property type="entry name" value="OXYGEN SENSOR PROTEIN DOSP"/>
    <property type="match status" value="1"/>
</dbReference>
<dbReference type="InterPro" id="IPR043128">
    <property type="entry name" value="Rev_trsase/Diguanyl_cyclase"/>
</dbReference>
<dbReference type="SUPFAM" id="SSF55073">
    <property type="entry name" value="Nucleotide cyclase"/>
    <property type="match status" value="1"/>
</dbReference>
<dbReference type="NCBIfam" id="TIGR00254">
    <property type="entry name" value="GGDEF"/>
    <property type="match status" value="1"/>
</dbReference>
<feature type="transmembrane region" description="Helical" evidence="1">
    <location>
        <begin position="22"/>
        <end position="40"/>
    </location>
</feature>
<dbReference type="InterPro" id="IPR050706">
    <property type="entry name" value="Cyclic-di-GMP_PDE-like"/>
</dbReference>
<dbReference type="InterPro" id="IPR029787">
    <property type="entry name" value="Nucleotide_cyclase"/>
</dbReference>
<dbReference type="InterPro" id="IPR001633">
    <property type="entry name" value="EAL_dom"/>
</dbReference>
<dbReference type="GO" id="GO:0071111">
    <property type="term" value="F:cyclic-guanylate-specific phosphodiesterase activity"/>
    <property type="evidence" value="ECO:0007669"/>
    <property type="project" value="InterPro"/>
</dbReference>
<dbReference type="OrthoDB" id="9762141at2"/>
<dbReference type="Proteomes" id="UP000480929">
    <property type="component" value="Unassembled WGS sequence"/>
</dbReference>
<dbReference type="Gene3D" id="3.20.20.450">
    <property type="entry name" value="EAL domain"/>
    <property type="match status" value="1"/>
</dbReference>
<protein>
    <submittedName>
        <fullName evidence="4">EAL domain-containing protein</fullName>
    </submittedName>
</protein>
<feature type="domain" description="GGDEF" evidence="3">
    <location>
        <begin position="321"/>
        <end position="452"/>
    </location>
</feature>
<dbReference type="Proteomes" id="UP000433575">
    <property type="component" value="Unassembled WGS sequence"/>
</dbReference>
<dbReference type="AlphaFoldDB" id="A0A6N7SAF0"/>
<feature type="domain" description="EAL" evidence="2">
    <location>
        <begin position="461"/>
        <end position="716"/>
    </location>
</feature>
<dbReference type="PANTHER" id="PTHR33121">
    <property type="entry name" value="CYCLIC DI-GMP PHOSPHODIESTERASE PDEF"/>
    <property type="match status" value="1"/>
</dbReference>
<accession>A0A6N7SAF0</accession>